<evidence type="ECO:0000313" key="2">
    <source>
        <dbReference type="EMBL" id="OCH92899.1"/>
    </source>
</evidence>
<protein>
    <submittedName>
        <fullName evidence="2">Uncharacterized protein</fullName>
    </submittedName>
</protein>
<name>A0A8E2B1A5_9APHY</name>
<reference evidence="2 3" key="1">
    <citation type="submission" date="2016-07" db="EMBL/GenBank/DDBJ databases">
        <title>Draft genome of the white-rot fungus Obba rivulosa 3A-2.</title>
        <authorList>
            <consortium name="DOE Joint Genome Institute"/>
            <person name="Miettinen O."/>
            <person name="Riley R."/>
            <person name="Acob R."/>
            <person name="Barry K."/>
            <person name="Cullen D."/>
            <person name="De Vries R."/>
            <person name="Hainaut M."/>
            <person name="Hatakka A."/>
            <person name="Henrissat B."/>
            <person name="Hilden K."/>
            <person name="Kuo R."/>
            <person name="Labutti K."/>
            <person name="Lipzen A."/>
            <person name="Makela M.R."/>
            <person name="Sandor L."/>
            <person name="Spatafora J.W."/>
            <person name="Grigoriev I.V."/>
            <person name="Hibbett D.S."/>
        </authorList>
    </citation>
    <scope>NUCLEOTIDE SEQUENCE [LARGE SCALE GENOMIC DNA]</scope>
    <source>
        <strain evidence="2 3">3A-2</strain>
    </source>
</reference>
<feature type="compositionally biased region" description="Polar residues" evidence="1">
    <location>
        <begin position="232"/>
        <end position="261"/>
    </location>
</feature>
<sequence length="620" mass="69156">MTSSELSNALNPHVVPRSRHRPVYTDETASYDPALPVVEQPAVYLPHRSELELAVAEPAPLPPQPPPQVAVQGKNVVQELIRVLSATREAAEIERRRRLAWEREQEAKYAQRQAEMERQLLDMRQEISLLKAYISLHPPNVTPALLPSTPEFIPSTARIEAVPLTSTETPSQLASPVPQPSIPISPHVQQPTFVQGSSSRPIINTPIYAPPTIEPSLQLDVPSTRSSISVAASPSLQSATTEATSVVSGSPTPISPAQTPNPRKRPIPPVTSSCSDDSSDDEMSDSPASDRPLKRLNGHDTRCLTIQHAMRAHILRCMRLKNDKQLPSPHIEGMPLGTGLPVRFVWDKTPKQSSHNAAMRERIVADLKANRRLYKFVPDEEFSKKSLESVFDQAFVTLRQKFKAQHDAAAALNYKVKEDHKAMKARRLGRKKTKLHNRSETRKRLENFSHPTFDGALQQDCMSSEESCDEPVGPITRSGTREKAQFLRIRGLPWRSTRLLRFFAILDAEERADRSTKPKRGVGRKERAVGPLKEGMLLPPKGVASWMVSQRWMQGILSARPDIAATLEEIIVDPPGFDWSQFFALGAESDDEMEREEIAAGQHIPRSDTSYSLQYALTPM</sequence>
<dbReference type="AlphaFoldDB" id="A0A8E2B1A5"/>
<feature type="region of interest" description="Disordered" evidence="1">
    <location>
        <begin position="1"/>
        <end position="23"/>
    </location>
</feature>
<gene>
    <name evidence="2" type="ORF">OBBRIDRAFT_772531</name>
</gene>
<dbReference type="Proteomes" id="UP000250043">
    <property type="component" value="Unassembled WGS sequence"/>
</dbReference>
<organism evidence="2 3">
    <name type="scientific">Obba rivulosa</name>
    <dbReference type="NCBI Taxonomy" id="1052685"/>
    <lineage>
        <taxon>Eukaryota</taxon>
        <taxon>Fungi</taxon>
        <taxon>Dikarya</taxon>
        <taxon>Basidiomycota</taxon>
        <taxon>Agaricomycotina</taxon>
        <taxon>Agaricomycetes</taxon>
        <taxon>Polyporales</taxon>
        <taxon>Gelatoporiaceae</taxon>
        <taxon>Obba</taxon>
    </lineage>
</organism>
<feature type="compositionally biased region" description="Polar residues" evidence="1">
    <location>
        <begin position="1"/>
        <end position="10"/>
    </location>
</feature>
<evidence type="ECO:0000256" key="1">
    <source>
        <dbReference type="SAM" id="MobiDB-lite"/>
    </source>
</evidence>
<feature type="region of interest" description="Disordered" evidence="1">
    <location>
        <begin position="232"/>
        <end position="296"/>
    </location>
</feature>
<accession>A0A8E2B1A5</accession>
<dbReference type="EMBL" id="KV722362">
    <property type="protein sequence ID" value="OCH92899.1"/>
    <property type="molecule type" value="Genomic_DNA"/>
</dbReference>
<proteinExistence type="predicted"/>
<keyword evidence="3" id="KW-1185">Reference proteome</keyword>
<evidence type="ECO:0000313" key="3">
    <source>
        <dbReference type="Proteomes" id="UP000250043"/>
    </source>
</evidence>
<dbReference type="OrthoDB" id="3358418at2759"/>